<proteinExistence type="predicted"/>
<organism evidence="1 2">
    <name type="scientific">Dentiscutata erythropus</name>
    <dbReference type="NCBI Taxonomy" id="1348616"/>
    <lineage>
        <taxon>Eukaryota</taxon>
        <taxon>Fungi</taxon>
        <taxon>Fungi incertae sedis</taxon>
        <taxon>Mucoromycota</taxon>
        <taxon>Glomeromycotina</taxon>
        <taxon>Glomeromycetes</taxon>
        <taxon>Diversisporales</taxon>
        <taxon>Gigasporaceae</taxon>
        <taxon>Dentiscutata</taxon>
    </lineage>
</organism>
<accession>A0A9N9NTE0</accession>
<dbReference type="Proteomes" id="UP000789405">
    <property type="component" value="Unassembled WGS sequence"/>
</dbReference>
<comment type="caution">
    <text evidence="1">The sequence shown here is derived from an EMBL/GenBank/DDBJ whole genome shotgun (WGS) entry which is preliminary data.</text>
</comment>
<keyword evidence="2" id="KW-1185">Reference proteome</keyword>
<gene>
    <name evidence="1" type="ORF">DERYTH_LOCUS18564</name>
</gene>
<dbReference type="EMBL" id="CAJVPY010018989">
    <property type="protein sequence ID" value="CAG8769656.1"/>
    <property type="molecule type" value="Genomic_DNA"/>
</dbReference>
<evidence type="ECO:0000313" key="1">
    <source>
        <dbReference type="EMBL" id="CAG8769656.1"/>
    </source>
</evidence>
<protein>
    <submittedName>
        <fullName evidence="1">7338_t:CDS:1</fullName>
    </submittedName>
</protein>
<evidence type="ECO:0000313" key="2">
    <source>
        <dbReference type="Proteomes" id="UP000789405"/>
    </source>
</evidence>
<feature type="non-terminal residue" evidence="1">
    <location>
        <position position="129"/>
    </location>
</feature>
<reference evidence="1" key="1">
    <citation type="submission" date="2021-06" db="EMBL/GenBank/DDBJ databases">
        <authorList>
            <person name="Kallberg Y."/>
            <person name="Tangrot J."/>
            <person name="Rosling A."/>
        </authorList>
    </citation>
    <scope>NUCLEOTIDE SEQUENCE</scope>
    <source>
        <strain evidence="1">MA453B</strain>
    </source>
</reference>
<sequence>YKNSDGVIENRRNELSSNIEKNCENCGSRSNEKLEDWSSEIEKVIKQREEKDKDNREILGKMMKRNEFVNIRCVKDNLSKGDDVDNEEKNKRIVNGLNKKKLNQIKDMNSENLSVIYNSNKDKSNESKA</sequence>
<name>A0A9N9NTE0_9GLOM</name>
<dbReference type="AlphaFoldDB" id="A0A9N9NTE0"/>
<feature type="non-terminal residue" evidence="1">
    <location>
        <position position="1"/>
    </location>
</feature>